<feature type="transmembrane region" description="Helical" evidence="1">
    <location>
        <begin position="43"/>
        <end position="64"/>
    </location>
</feature>
<keyword evidence="1" id="KW-1133">Transmembrane helix</keyword>
<keyword evidence="1" id="KW-0472">Membrane</keyword>
<dbReference type="AlphaFoldDB" id="A0A840RNK6"/>
<evidence type="ECO:0000313" key="2">
    <source>
        <dbReference type="EMBL" id="MBB5199285.1"/>
    </source>
</evidence>
<evidence type="ECO:0000313" key="3">
    <source>
        <dbReference type="Proteomes" id="UP000571084"/>
    </source>
</evidence>
<dbReference type="RefSeq" id="WP_168055205.1">
    <property type="nucleotide sequence ID" value="NZ_JAAOZT010000006.1"/>
</dbReference>
<dbReference type="Proteomes" id="UP000571084">
    <property type="component" value="Unassembled WGS sequence"/>
</dbReference>
<evidence type="ECO:0008006" key="4">
    <source>
        <dbReference type="Google" id="ProtNLM"/>
    </source>
</evidence>
<evidence type="ECO:0000256" key="1">
    <source>
        <dbReference type="SAM" id="Phobius"/>
    </source>
</evidence>
<comment type="caution">
    <text evidence="2">The sequence shown here is derived from an EMBL/GenBank/DDBJ whole genome shotgun (WGS) entry which is preliminary data.</text>
</comment>
<organism evidence="2 3">
    <name type="scientific">Glaciimonas immobilis</name>
    <dbReference type="NCBI Taxonomy" id="728004"/>
    <lineage>
        <taxon>Bacteria</taxon>
        <taxon>Pseudomonadati</taxon>
        <taxon>Pseudomonadota</taxon>
        <taxon>Betaproteobacteria</taxon>
        <taxon>Burkholderiales</taxon>
        <taxon>Oxalobacteraceae</taxon>
        <taxon>Glaciimonas</taxon>
    </lineage>
</organism>
<feature type="transmembrane region" description="Helical" evidence="1">
    <location>
        <begin position="76"/>
        <end position="94"/>
    </location>
</feature>
<keyword evidence="3" id="KW-1185">Reference proteome</keyword>
<name>A0A840RNK6_9BURK</name>
<reference evidence="2 3" key="1">
    <citation type="submission" date="2020-08" db="EMBL/GenBank/DDBJ databases">
        <title>Genomic Encyclopedia of Type Strains, Phase IV (KMG-IV): sequencing the most valuable type-strain genomes for metagenomic binning, comparative biology and taxonomic classification.</title>
        <authorList>
            <person name="Goeker M."/>
        </authorList>
    </citation>
    <scope>NUCLEOTIDE SEQUENCE [LARGE SCALE GENOMIC DNA]</scope>
    <source>
        <strain evidence="2 3">DSM 23240</strain>
    </source>
</reference>
<proteinExistence type="predicted"/>
<keyword evidence="1" id="KW-0812">Transmembrane</keyword>
<accession>A0A840RNK6</accession>
<sequence>MFCQHCKADNIAAHLRCIQCGSELSGHESAELDLQKKPLVSKFYGQIASWVVIGLFVLLYKVVLPPIIDTTLWENSTVFGVGVALSWIAGRLIGKLMTKRKTATH</sequence>
<gene>
    <name evidence="2" type="ORF">HNR39_001112</name>
</gene>
<protein>
    <recommendedName>
        <fullName evidence="4">Zinc ribbon domain-containing protein</fullName>
    </recommendedName>
</protein>
<dbReference type="EMBL" id="JACHHQ010000002">
    <property type="protein sequence ID" value="MBB5199285.1"/>
    <property type="molecule type" value="Genomic_DNA"/>
</dbReference>